<dbReference type="STRING" id="573413.Spirs_3568"/>
<dbReference type="eggNOG" id="COG3706">
    <property type="taxonomic scope" value="Bacteria"/>
</dbReference>
<accession>E1R7F1</accession>
<keyword evidence="5" id="KW-1185">Reference proteome</keyword>
<feature type="domain" description="PAS" evidence="2">
    <location>
        <begin position="328"/>
        <end position="371"/>
    </location>
</feature>
<dbReference type="Pfam" id="PF00990">
    <property type="entry name" value="GGDEF"/>
    <property type="match status" value="1"/>
</dbReference>
<gene>
    <name evidence="4" type="ordered locus">Spirs_3568</name>
</gene>
<dbReference type="InterPro" id="IPR043128">
    <property type="entry name" value="Rev_trsase/Diguanyl_cyclase"/>
</dbReference>
<dbReference type="SMART" id="SM00086">
    <property type="entry name" value="PAC"/>
    <property type="match status" value="2"/>
</dbReference>
<dbReference type="InterPro" id="IPR029787">
    <property type="entry name" value="Nucleotide_cyclase"/>
</dbReference>
<dbReference type="Gene3D" id="3.30.450.20">
    <property type="entry name" value="PAS domain"/>
    <property type="match status" value="2"/>
</dbReference>
<dbReference type="InterPro" id="IPR013655">
    <property type="entry name" value="PAS_fold_3"/>
</dbReference>
<dbReference type="NCBIfam" id="TIGR00229">
    <property type="entry name" value="sensory_box"/>
    <property type="match status" value="1"/>
</dbReference>
<keyword evidence="1" id="KW-0472">Membrane</keyword>
<dbReference type="InterPro" id="IPR000160">
    <property type="entry name" value="GGDEF_dom"/>
</dbReference>
<feature type="transmembrane region" description="Helical" evidence="1">
    <location>
        <begin position="36"/>
        <end position="56"/>
    </location>
</feature>
<feature type="transmembrane region" description="Helical" evidence="1">
    <location>
        <begin position="166"/>
        <end position="185"/>
    </location>
</feature>
<dbReference type="CDD" id="cd01949">
    <property type="entry name" value="GGDEF"/>
    <property type="match status" value="1"/>
</dbReference>
<dbReference type="RefSeq" id="WP_013256115.1">
    <property type="nucleotide sequence ID" value="NC_014364.1"/>
</dbReference>
<dbReference type="SUPFAM" id="SSF55073">
    <property type="entry name" value="Nucleotide cyclase"/>
    <property type="match status" value="1"/>
</dbReference>
<name>E1R7F1_SEDSS</name>
<dbReference type="PROSITE" id="PS50887">
    <property type="entry name" value="GGDEF"/>
    <property type="match status" value="1"/>
</dbReference>
<feature type="transmembrane region" description="Helical" evidence="1">
    <location>
        <begin position="129"/>
        <end position="154"/>
    </location>
</feature>
<dbReference type="Proteomes" id="UP000002318">
    <property type="component" value="Chromosome"/>
</dbReference>
<dbReference type="InterPro" id="IPR001610">
    <property type="entry name" value="PAC"/>
</dbReference>
<keyword evidence="1" id="KW-1133">Transmembrane helix</keyword>
<feature type="transmembrane region" description="Helical" evidence="1">
    <location>
        <begin position="62"/>
        <end position="83"/>
    </location>
</feature>
<dbReference type="EMBL" id="CP002116">
    <property type="protein sequence ID" value="ADK82656.1"/>
    <property type="molecule type" value="Genomic_DNA"/>
</dbReference>
<dbReference type="Pfam" id="PF08447">
    <property type="entry name" value="PAS_3"/>
    <property type="match status" value="1"/>
</dbReference>
<sequence>MMLSRLTAECRILLSPYSQHRREFVAYNRETNAHSLFHFSILLHLSVLIWIVFCLFDGSTVIFYLPVLFLSIIMVLGSCFIIFHSPRHAAKWGHTLLHVSILLLFTWVVLFCHYSGLSLFSSVLFMSCYLLVSSIFLLHPFFIIPVYLAGALIFHASDQFADLNRALWVALGLMGLMASAMRWILSFHRFRDVLDIKKKREKINLAMEGAGLGFWSWDIGTDCLEADDRWFSMLNRKPVSTLRFEELLAMMHRADRHIAAQKIKEALQPGKESYEQIFRLETDDGSYRWISSKGMVTRRGCDGSPLEMHGIHQDVHARMLQQQKLIQSESRFRAYAEHSPVAVFVFYGRAISYANPQASSLTGYSLEELLSFPDFFILVAESEHVRLKARLALFRTFNVDDPRIVFQLLTRTGKRLWVEGYASMVEESGEVLFSLVDVTLRHQAQMRLSEYATYDELTGVYNRRVGLAMLEKELHRSKRERLPLTVGFADIDRLKLVNDTLGHEAGDRLITRITAVMKRILRSGDVICRLGGDEFLLIHPNCTPDAAKQLRIRIDEELAREAVISEGIPLSVSIGYSFFEPASTQNELEIEVLVDQLVNCADQRMYRHKRDKKS</sequence>
<keyword evidence="1" id="KW-0812">Transmembrane</keyword>
<protein>
    <submittedName>
        <fullName evidence="4">Diguanylate cyclase with PAS/PAC sensor</fullName>
    </submittedName>
</protein>
<evidence type="ECO:0000313" key="5">
    <source>
        <dbReference type="Proteomes" id="UP000002318"/>
    </source>
</evidence>
<dbReference type="HOGENOM" id="CLU_444734_0_0_12"/>
<dbReference type="Gene3D" id="3.30.70.270">
    <property type="match status" value="1"/>
</dbReference>
<reference evidence="4 5" key="1">
    <citation type="journal article" date="2010" name="Stand. Genomic Sci.">
        <title>Complete genome sequence of Spirochaeta smaragdinae type strain (SEBR 4228).</title>
        <authorList>
            <person name="Mavromatis K."/>
            <person name="Yasawong M."/>
            <person name="Chertkov O."/>
            <person name="Lapidus A."/>
            <person name="Lucas S."/>
            <person name="Nolan M."/>
            <person name="Del Rio T.G."/>
            <person name="Tice H."/>
            <person name="Cheng J.F."/>
            <person name="Pitluck S."/>
            <person name="Liolios K."/>
            <person name="Ivanova N."/>
            <person name="Tapia R."/>
            <person name="Han C."/>
            <person name="Bruce D."/>
            <person name="Goodwin L."/>
            <person name="Pati A."/>
            <person name="Chen A."/>
            <person name="Palaniappan K."/>
            <person name="Land M."/>
            <person name="Hauser L."/>
            <person name="Chang Y.J."/>
            <person name="Jeffries C.D."/>
            <person name="Detter J.C."/>
            <person name="Rohde M."/>
            <person name="Brambilla E."/>
            <person name="Spring S."/>
            <person name="Goker M."/>
            <person name="Sikorski J."/>
            <person name="Woyke T."/>
            <person name="Bristow J."/>
            <person name="Eisen J.A."/>
            <person name="Markowitz V."/>
            <person name="Hugenholtz P."/>
            <person name="Klenk H.P."/>
            <person name="Kyrpides N.C."/>
        </authorList>
    </citation>
    <scope>NUCLEOTIDE SEQUENCE [LARGE SCALE GENOMIC DNA]</scope>
    <source>
        <strain evidence="5">DSM 11293 / JCM 15392 / SEBR 4228</strain>
    </source>
</reference>
<dbReference type="OrthoDB" id="9759607at2"/>
<dbReference type="CDD" id="cd00130">
    <property type="entry name" value="PAS"/>
    <property type="match status" value="2"/>
</dbReference>
<dbReference type="AlphaFoldDB" id="E1R7F1"/>
<dbReference type="SMART" id="SM00091">
    <property type="entry name" value="PAS"/>
    <property type="match status" value="2"/>
</dbReference>
<dbReference type="PROSITE" id="PS50112">
    <property type="entry name" value="PAS"/>
    <property type="match status" value="1"/>
</dbReference>
<organism evidence="4 5">
    <name type="scientific">Sediminispirochaeta smaragdinae (strain DSM 11293 / JCM 15392 / SEBR 4228)</name>
    <name type="common">Spirochaeta smaragdinae</name>
    <dbReference type="NCBI Taxonomy" id="573413"/>
    <lineage>
        <taxon>Bacteria</taxon>
        <taxon>Pseudomonadati</taxon>
        <taxon>Spirochaetota</taxon>
        <taxon>Spirochaetia</taxon>
        <taxon>Spirochaetales</taxon>
        <taxon>Spirochaetaceae</taxon>
        <taxon>Sediminispirochaeta</taxon>
    </lineage>
</organism>
<dbReference type="SMART" id="SM00267">
    <property type="entry name" value="GGDEF"/>
    <property type="match status" value="1"/>
</dbReference>
<evidence type="ECO:0000256" key="1">
    <source>
        <dbReference type="SAM" id="Phobius"/>
    </source>
</evidence>
<dbReference type="PANTHER" id="PTHR44757:SF2">
    <property type="entry name" value="BIOFILM ARCHITECTURE MAINTENANCE PROTEIN MBAA"/>
    <property type="match status" value="1"/>
</dbReference>
<dbReference type="NCBIfam" id="TIGR00254">
    <property type="entry name" value="GGDEF"/>
    <property type="match status" value="1"/>
</dbReference>
<evidence type="ECO:0000313" key="4">
    <source>
        <dbReference type="EMBL" id="ADK82656.1"/>
    </source>
</evidence>
<dbReference type="Pfam" id="PF13188">
    <property type="entry name" value="PAS_8"/>
    <property type="match status" value="1"/>
</dbReference>
<feature type="transmembrane region" description="Helical" evidence="1">
    <location>
        <begin position="95"/>
        <end position="117"/>
    </location>
</feature>
<dbReference type="InterPro" id="IPR052155">
    <property type="entry name" value="Biofilm_reg_signaling"/>
</dbReference>
<dbReference type="InterPro" id="IPR035965">
    <property type="entry name" value="PAS-like_dom_sf"/>
</dbReference>
<dbReference type="PANTHER" id="PTHR44757">
    <property type="entry name" value="DIGUANYLATE CYCLASE DGCP"/>
    <property type="match status" value="1"/>
</dbReference>
<feature type="domain" description="GGDEF" evidence="3">
    <location>
        <begin position="482"/>
        <end position="614"/>
    </location>
</feature>
<evidence type="ECO:0000259" key="2">
    <source>
        <dbReference type="PROSITE" id="PS50112"/>
    </source>
</evidence>
<dbReference type="InterPro" id="IPR000014">
    <property type="entry name" value="PAS"/>
</dbReference>
<evidence type="ECO:0000259" key="3">
    <source>
        <dbReference type="PROSITE" id="PS50887"/>
    </source>
</evidence>
<dbReference type="KEGG" id="ssm:Spirs_3568"/>
<proteinExistence type="predicted"/>
<dbReference type="SUPFAM" id="SSF55785">
    <property type="entry name" value="PYP-like sensor domain (PAS domain)"/>
    <property type="match status" value="2"/>
</dbReference>